<evidence type="ECO:0000256" key="11">
    <source>
        <dbReference type="RuleBase" id="RU004253"/>
    </source>
</evidence>
<evidence type="ECO:0000256" key="8">
    <source>
        <dbReference type="ARBA" id="ARBA00047883"/>
    </source>
</evidence>
<comment type="catalytic activity">
    <reaction evidence="6 9 10">
        <text>4-methyl-5-(2-phosphooxyethyl)-thiazole + 4-amino-2-methyl-5-(diphosphooxymethyl)pyrimidine + H(+) = thiamine phosphate + diphosphate</text>
        <dbReference type="Rhea" id="RHEA:22328"/>
        <dbReference type="ChEBI" id="CHEBI:15378"/>
        <dbReference type="ChEBI" id="CHEBI:33019"/>
        <dbReference type="ChEBI" id="CHEBI:37575"/>
        <dbReference type="ChEBI" id="CHEBI:57841"/>
        <dbReference type="ChEBI" id="CHEBI:58296"/>
        <dbReference type="EC" id="2.5.1.3"/>
    </reaction>
</comment>
<name>A0A0U2ZAR0_9BACL</name>
<protein>
    <recommendedName>
        <fullName evidence="9">Thiamine-phosphate synthase</fullName>
        <shortName evidence="9">TP synthase</shortName>
        <shortName evidence="9">TPS</shortName>
        <ecNumber evidence="9">2.5.1.3</ecNumber>
    </recommendedName>
    <alternativeName>
        <fullName evidence="9">Thiamine-phosphate pyrophosphorylase</fullName>
        <shortName evidence="9">TMP pyrophosphorylase</shortName>
        <shortName evidence="9">TMP-PPase</shortName>
    </alternativeName>
</protein>
<dbReference type="FunFam" id="3.20.20.70:FF:000096">
    <property type="entry name" value="Thiamine-phosphate synthase"/>
    <property type="match status" value="1"/>
</dbReference>
<evidence type="ECO:0000256" key="1">
    <source>
        <dbReference type="ARBA" id="ARBA00005165"/>
    </source>
</evidence>
<evidence type="ECO:0000256" key="10">
    <source>
        <dbReference type="RuleBase" id="RU003826"/>
    </source>
</evidence>
<dbReference type="GO" id="GO:0000287">
    <property type="term" value="F:magnesium ion binding"/>
    <property type="evidence" value="ECO:0007669"/>
    <property type="project" value="UniProtKB-UniRule"/>
</dbReference>
<accession>A0A0U2ZAR0</accession>
<evidence type="ECO:0000256" key="9">
    <source>
        <dbReference type="HAMAP-Rule" id="MF_00097"/>
    </source>
</evidence>
<comment type="similarity">
    <text evidence="9 10">Belongs to the thiamine-phosphate synthase family.</text>
</comment>
<comment type="catalytic activity">
    <reaction evidence="7 9 10">
        <text>2-(2-carboxy-4-methylthiazol-5-yl)ethyl phosphate + 4-amino-2-methyl-5-(diphosphooxymethyl)pyrimidine + 2 H(+) = thiamine phosphate + CO2 + diphosphate</text>
        <dbReference type="Rhea" id="RHEA:47848"/>
        <dbReference type="ChEBI" id="CHEBI:15378"/>
        <dbReference type="ChEBI" id="CHEBI:16526"/>
        <dbReference type="ChEBI" id="CHEBI:33019"/>
        <dbReference type="ChEBI" id="CHEBI:37575"/>
        <dbReference type="ChEBI" id="CHEBI:57841"/>
        <dbReference type="ChEBI" id="CHEBI:62890"/>
        <dbReference type="EC" id="2.5.1.3"/>
    </reaction>
</comment>
<comment type="pathway">
    <text evidence="1 9 11">Cofactor biosynthesis; thiamine diphosphate biosynthesis; thiamine phosphate from 4-amino-2-methyl-5-diphosphomethylpyrimidine and 4-methyl-5-(2-phosphoethyl)-thiazole: step 1/1.</text>
</comment>
<dbReference type="Proteomes" id="UP000067683">
    <property type="component" value="Chromosome"/>
</dbReference>
<feature type="binding site" evidence="9">
    <location>
        <position position="86"/>
    </location>
    <ligand>
        <name>4-amino-2-methyl-5-(diphosphooxymethyl)pyrimidine</name>
        <dbReference type="ChEBI" id="CHEBI:57841"/>
    </ligand>
</feature>
<comment type="cofactor">
    <cofactor evidence="9">
        <name>Mg(2+)</name>
        <dbReference type="ChEBI" id="CHEBI:18420"/>
    </cofactor>
    <text evidence="9">Binds 1 Mg(2+) ion per subunit.</text>
</comment>
<feature type="binding site" evidence="9">
    <location>
        <position position="87"/>
    </location>
    <ligand>
        <name>Mg(2+)</name>
        <dbReference type="ChEBI" id="CHEBI:18420"/>
    </ligand>
</feature>
<comment type="function">
    <text evidence="9">Condenses 4-methyl-5-(beta-hydroxyethyl)thiazole monophosphate (THZ-P) and 2-methyl-4-amino-5-hydroxymethyl pyrimidine pyrophosphate (HMP-PP) to form thiamine monophosphate (TMP).</text>
</comment>
<dbReference type="InterPro" id="IPR022998">
    <property type="entry name" value="ThiamineP_synth_TenI"/>
</dbReference>
<dbReference type="InterPro" id="IPR013785">
    <property type="entry name" value="Aldolase_TIM"/>
</dbReference>
<dbReference type="GO" id="GO:0009229">
    <property type="term" value="P:thiamine diphosphate biosynthetic process"/>
    <property type="evidence" value="ECO:0007669"/>
    <property type="project" value="UniProtKB-UniRule"/>
</dbReference>
<dbReference type="KEGG" id="prt:AUC31_14420"/>
<evidence type="ECO:0000313" key="14">
    <source>
        <dbReference type="EMBL" id="ALS76316.1"/>
    </source>
</evidence>
<dbReference type="EC" id="2.5.1.3" evidence="9"/>
<keyword evidence="12" id="KW-0472">Membrane</keyword>
<feature type="transmembrane region" description="Helical" evidence="12">
    <location>
        <begin position="12"/>
        <end position="31"/>
    </location>
</feature>
<keyword evidence="12" id="KW-0812">Transmembrane</keyword>
<feature type="binding site" evidence="9">
    <location>
        <begin position="203"/>
        <end position="204"/>
    </location>
    <ligand>
        <name>2-[(2R,5Z)-2-carboxy-4-methylthiazol-5(2H)-ylidene]ethyl phosphate</name>
        <dbReference type="ChEBI" id="CHEBI:62899"/>
    </ligand>
</feature>
<keyword evidence="5 9" id="KW-0784">Thiamine biosynthesis</keyword>
<dbReference type="SUPFAM" id="SSF51391">
    <property type="entry name" value="Thiamin phosphate synthase"/>
    <property type="match status" value="1"/>
</dbReference>
<evidence type="ECO:0000256" key="5">
    <source>
        <dbReference type="ARBA" id="ARBA00022977"/>
    </source>
</evidence>
<feature type="binding site" evidence="9">
    <location>
        <begin position="51"/>
        <end position="55"/>
    </location>
    <ligand>
        <name>4-amino-2-methyl-5-(diphosphooxymethyl)pyrimidine</name>
        <dbReference type="ChEBI" id="CHEBI:57841"/>
    </ligand>
</feature>
<reference evidence="14" key="1">
    <citation type="submission" date="2016-01" db="EMBL/GenBank/DDBJ databases">
        <title>Complete genome of Planococcus rifietoensis type strain M8.</title>
        <authorList>
            <person name="See-Too W.S."/>
        </authorList>
    </citation>
    <scope>NUCLEOTIDE SEQUENCE [LARGE SCALE GENOMIC DNA]</scope>
    <source>
        <strain evidence="14">M8</strain>
    </source>
</reference>
<evidence type="ECO:0000256" key="2">
    <source>
        <dbReference type="ARBA" id="ARBA00022679"/>
    </source>
</evidence>
<dbReference type="PANTHER" id="PTHR20857">
    <property type="entry name" value="THIAMINE-PHOSPHATE PYROPHOSPHORYLASE"/>
    <property type="match status" value="1"/>
</dbReference>
<dbReference type="Gene3D" id="3.20.20.70">
    <property type="entry name" value="Aldolase class I"/>
    <property type="match status" value="1"/>
</dbReference>
<dbReference type="AlphaFoldDB" id="A0A0U2ZAR0"/>
<dbReference type="OrthoDB" id="9812206at2"/>
<evidence type="ECO:0000313" key="15">
    <source>
        <dbReference type="Proteomes" id="UP000067683"/>
    </source>
</evidence>
<dbReference type="GO" id="GO:0004789">
    <property type="term" value="F:thiamine-phosphate diphosphorylase activity"/>
    <property type="evidence" value="ECO:0007669"/>
    <property type="project" value="UniProtKB-UniRule"/>
</dbReference>
<evidence type="ECO:0000256" key="12">
    <source>
        <dbReference type="SAM" id="Phobius"/>
    </source>
</evidence>
<dbReference type="CDD" id="cd00564">
    <property type="entry name" value="TMP_TenI"/>
    <property type="match status" value="1"/>
</dbReference>
<evidence type="ECO:0000256" key="4">
    <source>
        <dbReference type="ARBA" id="ARBA00022842"/>
    </source>
</evidence>
<feature type="binding site" evidence="9">
    <location>
        <position position="183"/>
    </location>
    <ligand>
        <name>2-[(2R,5Z)-2-carboxy-4-methylthiazol-5(2H)-ylidene]ethyl phosphate</name>
        <dbReference type="ChEBI" id="CHEBI:62899"/>
    </ligand>
</feature>
<evidence type="ECO:0000256" key="6">
    <source>
        <dbReference type="ARBA" id="ARBA00047334"/>
    </source>
</evidence>
<feature type="binding site" evidence="9">
    <location>
        <position position="106"/>
    </location>
    <ligand>
        <name>Mg(2+)</name>
        <dbReference type="ChEBI" id="CHEBI:18420"/>
    </ligand>
</feature>
<dbReference type="InterPro" id="IPR034291">
    <property type="entry name" value="TMP_synthase"/>
</dbReference>
<gene>
    <name evidence="9 14" type="primary">thiE</name>
    <name evidence="14" type="ORF">AUC31_14420</name>
</gene>
<dbReference type="GO" id="GO:0005737">
    <property type="term" value="C:cytoplasm"/>
    <property type="evidence" value="ECO:0007669"/>
    <property type="project" value="TreeGrafter"/>
</dbReference>
<dbReference type="EMBL" id="CP013659">
    <property type="protein sequence ID" value="ALS76316.1"/>
    <property type="molecule type" value="Genomic_DNA"/>
</dbReference>
<keyword evidence="12" id="KW-1133">Transmembrane helix</keyword>
<feature type="domain" description="Thiamine phosphate synthase/TenI" evidence="13">
    <location>
        <begin position="22"/>
        <end position="206"/>
    </location>
</feature>
<evidence type="ECO:0000256" key="7">
    <source>
        <dbReference type="ARBA" id="ARBA00047851"/>
    </source>
</evidence>
<proteinExistence type="inferred from homology"/>
<evidence type="ECO:0000259" key="13">
    <source>
        <dbReference type="Pfam" id="PF02581"/>
    </source>
</evidence>
<feature type="binding site" evidence="9">
    <location>
        <position position="125"/>
    </location>
    <ligand>
        <name>4-amino-2-methyl-5-(diphosphooxymethyl)pyrimidine</name>
        <dbReference type="ChEBI" id="CHEBI:57841"/>
    </ligand>
</feature>
<dbReference type="UniPathway" id="UPA00060">
    <property type="reaction ID" value="UER00141"/>
</dbReference>
<dbReference type="STRING" id="200991.AUC31_14420"/>
<dbReference type="HAMAP" id="MF_00097">
    <property type="entry name" value="TMP_synthase"/>
    <property type="match status" value="1"/>
</dbReference>
<dbReference type="InterPro" id="IPR036206">
    <property type="entry name" value="ThiamineP_synth_sf"/>
</dbReference>
<evidence type="ECO:0000256" key="3">
    <source>
        <dbReference type="ARBA" id="ARBA00022723"/>
    </source>
</evidence>
<dbReference type="NCBIfam" id="TIGR00693">
    <property type="entry name" value="thiE"/>
    <property type="match status" value="1"/>
</dbReference>
<dbReference type="Pfam" id="PF02581">
    <property type="entry name" value="TMP-TENI"/>
    <property type="match status" value="1"/>
</dbReference>
<organism evidence="14 15">
    <name type="scientific">Planococcus rifietoensis</name>
    <dbReference type="NCBI Taxonomy" id="200991"/>
    <lineage>
        <taxon>Bacteria</taxon>
        <taxon>Bacillati</taxon>
        <taxon>Bacillota</taxon>
        <taxon>Bacilli</taxon>
        <taxon>Bacillales</taxon>
        <taxon>Caryophanaceae</taxon>
        <taxon>Planococcus</taxon>
    </lineage>
</organism>
<sequence>MRRTKNLSKRKWFILFGNPAIYFLMGTTNAGTKEPLALLEEALQGGITHFQLREKGRGALTGDALAEFAAECKGLCREYGVPIFINDDVELACTIEADGIHIGQDDMDCGQVRKQIGASMALGVSVHSVKEANEALTCGATYLGMGPVFGTRTKSDAKPPAGVAEIIKVKTQYPHVPVIGIGGIEPGNAEMVWRAGVSGIAVISSIAGAQDVAGQIERFKQSIPGRRVG</sequence>
<comment type="catalytic activity">
    <reaction evidence="8 9 10">
        <text>2-[(2R,5Z)-2-carboxy-4-methylthiazol-5(2H)-ylidene]ethyl phosphate + 4-amino-2-methyl-5-(diphosphooxymethyl)pyrimidine + 2 H(+) = thiamine phosphate + CO2 + diphosphate</text>
        <dbReference type="Rhea" id="RHEA:47844"/>
        <dbReference type="ChEBI" id="CHEBI:15378"/>
        <dbReference type="ChEBI" id="CHEBI:16526"/>
        <dbReference type="ChEBI" id="CHEBI:33019"/>
        <dbReference type="ChEBI" id="CHEBI:37575"/>
        <dbReference type="ChEBI" id="CHEBI:57841"/>
        <dbReference type="ChEBI" id="CHEBI:62899"/>
        <dbReference type="EC" id="2.5.1.3"/>
    </reaction>
</comment>
<keyword evidence="15" id="KW-1185">Reference proteome</keyword>
<feature type="binding site" evidence="9">
    <location>
        <begin position="151"/>
        <end position="153"/>
    </location>
    <ligand>
        <name>2-[(2R,5Z)-2-carboxy-4-methylthiazol-5(2H)-ylidene]ethyl phosphate</name>
        <dbReference type="ChEBI" id="CHEBI:62899"/>
    </ligand>
</feature>
<dbReference type="PANTHER" id="PTHR20857:SF15">
    <property type="entry name" value="THIAMINE-PHOSPHATE SYNTHASE"/>
    <property type="match status" value="1"/>
</dbReference>
<feature type="binding site" evidence="9">
    <location>
        <position position="154"/>
    </location>
    <ligand>
        <name>4-amino-2-methyl-5-(diphosphooxymethyl)pyrimidine</name>
        <dbReference type="ChEBI" id="CHEBI:57841"/>
    </ligand>
</feature>
<dbReference type="GO" id="GO:0009228">
    <property type="term" value="P:thiamine biosynthetic process"/>
    <property type="evidence" value="ECO:0007669"/>
    <property type="project" value="UniProtKB-KW"/>
</dbReference>
<keyword evidence="3 9" id="KW-0479">Metal-binding</keyword>
<keyword evidence="2 9" id="KW-0808">Transferase</keyword>
<keyword evidence="4 9" id="KW-0460">Magnesium</keyword>